<evidence type="ECO:0000256" key="1">
    <source>
        <dbReference type="SAM" id="SignalP"/>
    </source>
</evidence>
<feature type="chain" id="PRO_5040824095" description="DUF7907 domain-containing protein" evidence="1">
    <location>
        <begin position="18"/>
        <end position="175"/>
    </location>
</feature>
<organism evidence="3 4">
    <name type="scientific">Xylaria arbuscula</name>
    <dbReference type="NCBI Taxonomy" id="114810"/>
    <lineage>
        <taxon>Eukaryota</taxon>
        <taxon>Fungi</taxon>
        <taxon>Dikarya</taxon>
        <taxon>Ascomycota</taxon>
        <taxon>Pezizomycotina</taxon>
        <taxon>Sordariomycetes</taxon>
        <taxon>Xylariomycetidae</taxon>
        <taxon>Xylariales</taxon>
        <taxon>Xylariaceae</taxon>
        <taxon>Xylaria</taxon>
    </lineage>
</organism>
<comment type="caution">
    <text evidence="3">The sequence shown here is derived from an EMBL/GenBank/DDBJ whole genome shotgun (WGS) entry which is preliminary data.</text>
</comment>
<dbReference type="AlphaFoldDB" id="A0A9W8TLJ4"/>
<reference evidence="3" key="1">
    <citation type="submission" date="2022-07" db="EMBL/GenBank/DDBJ databases">
        <title>Genome Sequence of Xylaria arbuscula.</title>
        <authorList>
            <person name="Buettner E."/>
        </authorList>
    </citation>
    <scope>NUCLEOTIDE SEQUENCE</scope>
    <source>
        <strain evidence="3">VT107</strain>
    </source>
</reference>
<dbReference type="Pfam" id="PF25484">
    <property type="entry name" value="DUF7907"/>
    <property type="match status" value="1"/>
</dbReference>
<keyword evidence="1" id="KW-0732">Signal</keyword>
<gene>
    <name evidence="3" type="ORF">NPX13_g5165</name>
</gene>
<accession>A0A9W8TLJ4</accession>
<evidence type="ECO:0000313" key="4">
    <source>
        <dbReference type="Proteomes" id="UP001148614"/>
    </source>
</evidence>
<sequence>MRASATALLSFAVIAAANPTYGPPDQDVSVTVAPGSSIEGYSLVALAGESGSFPAFVPAAETADSPSVFNQFYTNYGHFGWYSLNIDIDGATYGLDIEAAENEFEGPMKFIPSSQYGTNIWGPENEGMVLKWTGSSLDSICACTRDDGHIQLAIYEKKTEPKNCEVVELTWKSAA</sequence>
<feature type="domain" description="DUF7907" evidence="2">
    <location>
        <begin position="30"/>
        <end position="169"/>
    </location>
</feature>
<dbReference type="EMBL" id="JANPWZ010000793">
    <property type="protein sequence ID" value="KAJ3572098.1"/>
    <property type="molecule type" value="Genomic_DNA"/>
</dbReference>
<evidence type="ECO:0000313" key="3">
    <source>
        <dbReference type="EMBL" id="KAJ3572098.1"/>
    </source>
</evidence>
<feature type="signal peptide" evidence="1">
    <location>
        <begin position="1"/>
        <end position="17"/>
    </location>
</feature>
<protein>
    <recommendedName>
        <fullName evidence="2">DUF7907 domain-containing protein</fullName>
    </recommendedName>
</protein>
<evidence type="ECO:0000259" key="2">
    <source>
        <dbReference type="Pfam" id="PF25484"/>
    </source>
</evidence>
<name>A0A9W8TLJ4_9PEZI</name>
<keyword evidence="4" id="KW-1185">Reference proteome</keyword>
<dbReference type="InterPro" id="IPR057229">
    <property type="entry name" value="DUF7907"/>
</dbReference>
<proteinExistence type="predicted"/>
<dbReference type="Proteomes" id="UP001148614">
    <property type="component" value="Unassembled WGS sequence"/>
</dbReference>